<name>A0A135P3U8_9HYPH</name>
<dbReference type="SUPFAM" id="SSF52540">
    <property type="entry name" value="P-loop containing nucleoside triphosphate hydrolases"/>
    <property type="match status" value="1"/>
</dbReference>
<proteinExistence type="predicted"/>
<keyword evidence="2" id="KW-0378">Hydrolase</keyword>
<dbReference type="PANTHER" id="PTHR30153">
    <property type="entry name" value="REPLICATIVE DNA HELICASE DNAB"/>
    <property type="match status" value="1"/>
</dbReference>
<dbReference type="GO" id="GO:0005829">
    <property type="term" value="C:cytosol"/>
    <property type="evidence" value="ECO:0007669"/>
    <property type="project" value="TreeGrafter"/>
</dbReference>
<dbReference type="GO" id="GO:0003678">
    <property type="term" value="F:DNA helicase activity"/>
    <property type="evidence" value="ECO:0007669"/>
    <property type="project" value="TreeGrafter"/>
</dbReference>
<accession>A0A135P3U8</accession>
<dbReference type="EMBL" id="LNUW01000028">
    <property type="protein sequence ID" value="KXG86068.1"/>
    <property type="molecule type" value="Genomic_DNA"/>
</dbReference>
<organism evidence="2 3">
    <name type="scientific">Agrobacterium bohemicum</name>
    <dbReference type="NCBI Taxonomy" id="2052828"/>
    <lineage>
        <taxon>Bacteria</taxon>
        <taxon>Pseudomonadati</taxon>
        <taxon>Pseudomonadota</taxon>
        <taxon>Alphaproteobacteria</taxon>
        <taxon>Hyphomicrobiales</taxon>
        <taxon>Rhizobiaceae</taxon>
        <taxon>Rhizobium/Agrobacterium group</taxon>
        <taxon>Agrobacterium</taxon>
    </lineage>
</organism>
<dbReference type="PANTHER" id="PTHR30153:SF2">
    <property type="entry name" value="REPLICATIVE DNA HELICASE"/>
    <property type="match status" value="1"/>
</dbReference>
<sequence>MKLSAPIFQLKRRAKLISRDSRIPLNEVLDQIAQEEGFQRWSMLSACMAAYPQPKSLLAKLHNGDMLLFAGRPGHGKTKLGLQLLIDSINDDRRAVLFTLEFTEQQAIKHVQSLEKKAPGISDSLEIITSDEISADYIISHLSGSKPGTVAVIDYLQVLDQQRHKPPLSEQVRALDDFAKQVGVIFGFISQIDRSFDADNKALPDIHDLRLPNHVELSLFTKACFVHNGKTQFQMVA</sequence>
<dbReference type="Gene3D" id="3.40.50.300">
    <property type="entry name" value="P-loop containing nucleotide triphosphate hydrolases"/>
    <property type="match status" value="1"/>
</dbReference>
<keyword evidence="2" id="KW-0547">Nucleotide-binding</keyword>
<gene>
    <name evidence="2" type="ORF">ATO67_05490</name>
</gene>
<feature type="domain" description="KaiC-like" evidence="1">
    <location>
        <begin position="62"/>
        <end position="191"/>
    </location>
</feature>
<keyword evidence="2" id="KW-0347">Helicase</keyword>
<comment type="caution">
    <text evidence="2">The sequence shown here is derived from an EMBL/GenBank/DDBJ whole genome shotgun (WGS) entry which is preliminary data.</text>
</comment>
<reference evidence="2 3" key="1">
    <citation type="submission" date="2015-11" db="EMBL/GenBank/DDBJ databases">
        <title>Draft genome sequence of Agrobacterium sp. R89-1.</title>
        <authorList>
            <person name="Zahradnik J."/>
            <person name="Kyslikova E."/>
            <person name="Palyzova A."/>
            <person name="Kyslik P."/>
        </authorList>
    </citation>
    <scope>NUCLEOTIDE SEQUENCE [LARGE SCALE GENOMIC DNA]</scope>
    <source>
        <strain evidence="2 3">R89-1</strain>
    </source>
</reference>
<dbReference type="AlphaFoldDB" id="A0A135P3U8"/>
<dbReference type="InterPro" id="IPR014774">
    <property type="entry name" value="KaiC-like_dom"/>
</dbReference>
<dbReference type="Pfam" id="PF06745">
    <property type="entry name" value="ATPase"/>
    <property type="match status" value="1"/>
</dbReference>
<dbReference type="STRING" id="2052828.ATO67_05490"/>
<evidence type="ECO:0000259" key="1">
    <source>
        <dbReference type="Pfam" id="PF06745"/>
    </source>
</evidence>
<keyword evidence="3" id="KW-1185">Reference proteome</keyword>
<evidence type="ECO:0000313" key="3">
    <source>
        <dbReference type="Proteomes" id="UP000070498"/>
    </source>
</evidence>
<dbReference type="NCBIfam" id="NF004629">
    <property type="entry name" value="PRK05973.1"/>
    <property type="match status" value="1"/>
</dbReference>
<protein>
    <submittedName>
        <fullName evidence="2">DNA helicase</fullName>
    </submittedName>
</protein>
<keyword evidence="2" id="KW-0067">ATP-binding</keyword>
<dbReference type="RefSeq" id="WP_067645408.1">
    <property type="nucleotide sequence ID" value="NZ_KQ961024.1"/>
</dbReference>
<dbReference type="Proteomes" id="UP000070498">
    <property type="component" value="Unassembled WGS sequence"/>
</dbReference>
<evidence type="ECO:0000313" key="2">
    <source>
        <dbReference type="EMBL" id="KXG86068.1"/>
    </source>
</evidence>
<dbReference type="InterPro" id="IPR027417">
    <property type="entry name" value="P-loop_NTPase"/>
</dbReference>